<dbReference type="InterPro" id="IPR051906">
    <property type="entry name" value="TolC-like"/>
</dbReference>
<comment type="subcellular location">
    <subcellularLocation>
        <location evidence="1">Cell outer membrane</location>
    </subcellularLocation>
</comment>
<name>A0A2I1DKA7_9PROT</name>
<dbReference type="GO" id="GO:1990281">
    <property type="term" value="C:efflux pump complex"/>
    <property type="evidence" value="ECO:0007669"/>
    <property type="project" value="TreeGrafter"/>
</dbReference>
<keyword evidence="5" id="KW-0812">Transmembrane</keyword>
<evidence type="ECO:0000256" key="5">
    <source>
        <dbReference type="ARBA" id="ARBA00022692"/>
    </source>
</evidence>
<keyword evidence="10" id="KW-1185">Reference proteome</keyword>
<evidence type="ECO:0000256" key="6">
    <source>
        <dbReference type="ARBA" id="ARBA00023136"/>
    </source>
</evidence>
<comment type="caution">
    <text evidence="9">The sequence shown here is derived from an EMBL/GenBank/DDBJ whole genome shotgun (WGS) entry which is preliminary data.</text>
</comment>
<dbReference type="EMBL" id="MXAV01000038">
    <property type="protein sequence ID" value="PKY10312.1"/>
    <property type="molecule type" value="Genomic_DNA"/>
</dbReference>
<evidence type="ECO:0000313" key="10">
    <source>
        <dbReference type="Proteomes" id="UP000234329"/>
    </source>
</evidence>
<keyword evidence="6" id="KW-0472">Membrane</keyword>
<evidence type="ECO:0000256" key="2">
    <source>
        <dbReference type="ARBA" id="ARBA00007613"/>
    </source>
</evidence>
<keyword evidence="4" id="KW-1134">Transmembrane beta strand</keyword>
<feature type="coiled-coil region" evidence="8">
    <location>
        <begin position="199"/>
        <end position="226"/>
    </location>
</feature>
<evidence type="ECO:0000256" key="8">
    <source>
        <dbReference type="SAM" id="Coils"/>
    </source>
</evidence>
<dbReference type="GO" id="GO:0009279">
    <property type="term" value="C:cell outer membrane"/>
    <property type="evidence" value="ECO:0007669"/>
    <property type="project" value="UniProtKB-SubCell"/>
</dbReference>
<organism evidence="9 10">
    <name type="scientific">Acidithiobacillus marinus</name>
    <dbReference type="NCBI Taxonomy" id="187490"/>
    <lineage>
        <taxon>Bacteria</taxon>
        <taxon>Pseudomonadati</taxon>
        <taxon>Pseudomonadota</taxon>
        <taxon>Acidithiobacillia</taxon>
        <taxon>Acidithiobacillales</taxon>
        <taxon>Acidithiobacillaceae</taxon>
        <taxon>Acidithiobacillus</taxon>
    </lineage>
</organism>
<sequence>MGAAHADSSMRHPRLLLGAALTPLLLMQGAHAYTLEQFWHQAFSHDPRIQVYRRQLEVASTAQPLALAALLPQITAGANVQFATEYTQEPYNSVQPDTALLEENSRTRTESWSVQLQQALFNWSALQDYQASGDQVAAAAATYQEAMQNLENQATAAYVQWLLADANVRSLQEAEQGFARQALTAKARYQAGTTGILGADEAQVALRQIQAQLADARAQWQVARQKLQQFTGTPAPDRAPTLPQKIRLSWSTLTLWKAAATQHNPALAAANDQLAAAQKSVSAAWGGFLPSISLVLAHQWQSQHGTLGYRLGSLSADNLPNPYRNTESSAMVELSWSIFSGGSQQATLHKARYQQEENFQLLLATERSVEKQLGADFADLNGARQQSALYRRALLVARHASAAAEDGVRVGLVTENNAIIDRQNVLTVRNALNSANAAVVTHYASLAATAGVLTPTRIRQLSVALSPLRESSHESSPIKS</sequence>
<dbReference type="GO" id="GO:0015288">
    <property type="term" value="F:porin activity"/>
    <property type="evidence" value="ECO:0007669"/>
    <property type="project" value="TreeGrafter"/>
</dbReference>
<dbReference type="SUPFAM" id="SSF56954">
    <property type="entry name" value="Outer membrane efflux proteins (OEP)"/>
    <property type="match status" value="1"/>
</dbReference>
<accession>A0A2I1DKA7</accession>
<dbReference type="Pfam" id="PF02321">
    <property type="entry name" value="OEP"/>
    <property type="match status" value="2"/>
</dbReference>
<dbReference type="AlphaFoldDB" id="A0A2I1DKA7"/>
<dbReference type="OrthoDB" id="9813458at2"/>
<keyword evidence="7" id="KW-0998">Cell outer membrane</keyword>
<protein>
    <submittedName>
        <fullName evidence="9">Uncharacterized protein</fullName>
    </submittedName>
</protein>
<dbReference type="Gene3D" id="1.20.1600.10">
    <property type="entry name" value="Outer membrane efflux proteins (OEP)"/>
    <property type="match status" value="1"/>
</dbReference>
<evidence type="ECO:0000313" key="9">
    <source>
        <dbReference type="EMBL" id="PKY10312.1"/>
    </source>
</evidence>
<dbReference type="PANTHER" id="PTHR30026:SF20">
    <property type="entry name" value="OUTER MEMBRANE PROTEIN TOLC"/>
    <property type="match status" value="1"/>
</dbReference>
<dbReference type="GO" id="GO:0015562">
    <property type="term" value="F:efflux transmembrane transporter activity"/>
    <property type="evidence" value="ECO:0007669"/>
    <property type="project" value="InterPro"/>
</dbReference>
<keyword evidence="8" id="KW-0175">Coiled coil</keyword>
<feature type="coiled-coil region" evidence="8">
    <location>
        <begin position="133"/>
        <end position="160"/>
    </location>
</feature>
<evidence type="ECO:0000256" key="7">
    <source>
        <dbReference type="ARBA" id="ARBA00023237"/>
    </source>
</evidence>
<gene>
    <name evidence="9" type="ORF">B1757_10300</name>
</gene>
<dbReference type="Proteomes" id="UP000234329">
    <property type="component" value="Unassembled WGS sequence"/>
</dbReference>
<reference evidence="9 10" key="1">
    <citation type="submission" date="2017-03" db="EMBL/GenBank/DDBJ databases">
        <title>Draft genime sequence of the acidophilic sulfur-oxidizing bacterium Acidithiobacillus sp. SH, isolated from seawater.</title>
        <authorList>
            <person name="Sharmin S."/>
            <person name="Tokuhisa M."/>
            <person name="Kanao T."/>
            <person name="Kamimura K."/>
        </authorList>
    </citation>
    <scope>NUCLEOTIDE SEQUENCE [LARGE SCALE GENOMIC DNA]</scope>
    <source>
        <strain evidence="9 10">SH</strain>
    </source>
</reference>
<dbReference type="InParanoid" id="A0A2I1DKA7"/>
<comment type="similarity">
    <text evidence="2">Belongs to the outer membrane factor (OMF) (TC 1.B.17) family.</text>
</comment>
<evidence type="ECO:0000256" key="3">
    <source>
        <dbReference type="ARBA" id="ARBA00022448"/>
    </source>
</evidence>
<dbReference type="InterPro" id="IPR003423">
    <property type="entry name" value="OMP_efflux"/>
</dbReference>
<proteinExistence type="inferred from homology"/>
<evidence type="ECO:0000256" key="4">
    <source>
        <dbReference type="ARBA" id="ARBA00022452"/>
    </source>
</evidence>
<evidence type="ECO:0000256" key="1">
    <source>
        <dbReference type="ARBA" id="ARBA00004442"/>
    </source>
</evidence>
<keyword evidence="3" id="KW-0813">Transport</keyword>
<dbReference type="PANTHER" id="PTHR30026">
    <property type="entry name" value="OUTER MEMBRANE PROTEIN TOLC"/>
    <property type="match status" value="1"/>
</dbReference>